<accession>A0A2M7RJY4</accession>
<evidence type="ECO:0000313" key="1">
    <source>
        <dbReference type="EMBL" id="PIY97058.1"/>
    </source>
</evidence>
<reference evidence="1 2" key="1">
    <citation type="submission" date="2017-09" db="EMBL/GenBank/DDBJ databases">
        <title>Depth-based differentiation of microbial function through sediment-hosted aquifers and enrichment of novel symbionts in the deep terrestrial subsurface.</title>
        <authorList>
            <person name="Probst A.J."/>
            <person name="Ladd B."/>
            <person name="Jarett J.K."/>
            <person name="Geller-Mcgrath D.E."/>
            <person name="Sieber C.M."/>
            <person name="Emerson J.B."/>
            <person name="Anantharaman K."/>
            <person name="Thomas B.C."/>
            <person name="Malmstrom R."/>
            <person name="Stieglmeier M."/>
            <person name="Klingl A."/>
            <person name="Woyke T."/>
            <person name="Ryan C.M."/>
            <person name="Banfield J.F."/>
        </authorList>
    </citation>
    <scope>NUCLEOTIDE SEQUENCE [LARGE SCALE GENOMIC DNA]</scope>
    <source>
        <strain evidence="1">CG_4_10_14_0_8_um_filter_42_10</strain>
    </source>
</reference>
<comment type="caution">
    <text evidence="1">The sequence shown here is derived from an EMBL/GenBank/DDBJ whole genome shotgun (WGS) entry which is preliminary data.</text>
</comment>
<gene>
    <name evidence="1" type="ORF">COY66_01485</name>
</gene>
<evidence type="ECO:0000313" key="2">
    <source>
        <dbReference type="Proteomes" id="UP000230779"/>
    </source>
</evidence>
<name>A0A2M7RJY4_9BACT</name>
<proteinExistence type="predicted"/>
<protein>
    <recommendedName>
        <fullName evidence="3">PsbP C-terminal domain-containing protein</fullName>
    </recommendedName>
</protein>
<evidence type="ECO:0008006" key="3">
    <source>
        <dbReference type="Google" id="ProtNLM"/>
    </source>
</evidence>
<sequence length="235" mass="26459">MSVMVALAFGVLWYFKTYIEPNISGASSNIYTRCVKYCQDNKQCESKKVVGQKIVNGQCECACLTIPTQNTNANLNTNNLNTNTPNSEQENWQTYTNAEAGYSVKYPLTWEYSDSSSGNPAMFFDQRALDQELATELLQGSKIEIYWEETTETNLEEVVKNRVGSTIISQTTATVANQSAVRQTARDVFGAFNNVVYFLSGGKLYSIVQYIPEDNLQETYTPIFNQFIATFQFSD</sequence>
<dbReference type="EMBL" id="PFMD01000018">
    <property type="protein sequence ID" value="PIY97058.1"/>
    <property type="molecule type" value="Genomic_DNA"/>
</dbReference>
<dbReference type="Gene3D" id="3.40.1000.10">
    <property type="entry name" value="Mog1/PsbP, alpha/beta/alpha sandwich"/>
    <property type="match status" value="1"/>
</dbReference>
<dbReference type="AlphaFoldDB" id="A0A2M7RJY4"/>
<dbReference type="Proteomes" id="UP000230779">
    <property type="component" value="Unassembled WGS sequence"/>
</dbReference>
<organism evidence="1 2">
    <name type="scientific">Candidatus Kerfeldbacteria bacterium CG_4_10_14_0_8_um_filter_42_10</name>
    <dbReference type="NCBI Taxonomy" id="2014248"/>
    <lineage>
        <taxon>Bacteria</taxon>
        <taxon>Candidatus Kerfeldiibacteriota</taxon>
    </lineage>
</organism>